<proteinExistence type="predicted"/>
<dbReference type="InterPro" id="IPR006315">
    <property type="entry name" value="OM_autotransptr_brl_dom"/>
</dbReference>
<dbReference type="PROSITE" id="PS51208">
    <property type="entry name" value="AUTOTRANSPORTER"/>
    <property type="match status" value="1"/>
</dbReference>
<dbReference type="RefSeq" id="WP_322546911.1">
    <property type="nucleotide sequence ID" value="NZ_JAXUAC010000054.1"/>
</dbReference>
<organism evidence="2 3">
    <name type="scientific">Stenotrophomonas muris</name>
    <dbReference type="NCBI Taxonomy" id="2963283"/>
    <lineage>
        <taxon>Bacteria</taxon>
        <taxon>Pseudomonadati</taxon>
        <taxon>Pseudomonadota</taxon>
        <taxon>Gammaproteobacteria</taxon>
        <taxon>Lysobacterales</taxon>
        <taxon>Lysobacteraceae</taxon>
        <taxon>Stenotrophomonas</taxon>
    </lineage>
</organism>
<name>A0ABU5MMY9_9GAMM</name>
<protein>
    <submittedName>
        <fullName evidence="2">Autotransporter domain-containing protein</fullName>
    </submittedName>
</protein>
<dbReference type="InterPro" id="IPR036709">
    <property type="entry name" value="Autotransporte_beta_dom_sf"/>
</dbReference>
<feature type="domain" description="Autotransporter" evidence="1">
    <location>
        <begin position="1"/>
        <end position="188"/>
    </location>
</feature>
<comment type="caution">
    <text evidence="2">The sequence shown here is derived from an EMBL/GenBank/DDBJ whole genome shotgun (WGS) entry which is preliminary data.</text>
</comment>
<evidence type="ECO:0000259" key="1">
    <source>
        <dbReference type="PROSITE" id="PS51208"/>
    </source>
</evidence>
<accession>A0ABU5MMY9</accession>
<dbReference type="Gene3D" id="2.40.128.130">
    <property type="entry name" value="Autotransporter beta-domain"/>
    <property type="match status" value="1"/>
</dbReference>
<sequence length="188" mass="20339">AWSEHDVDSTRELAFAGYSDTLSARYDARTRQAFIEAAYRFGGREAGLEPYVQVARVEVDTKHVNERGGAAALQGSVDDVRTTLATAGVRFDKGLKASFQQDSWLHVRGAVAYRHASGDRNPSARLGFATGGDSFVVNGAPIADSAVVAELGLSAWLTAKQQLELGYSGQFGDESRDHGANLRWSVRF</sequence>
<dbReference type="Proteomes" id="UP001290894">
    <property type="component" value="Unassembled WGS sequence"/>
</dbReference>
<dbReference type="SUPFAM" id="SSF103515">
    <property type="entry name" value="Autotransporter"/>
    <property type="match status" value="1"/>
</dbReference>
<dbReference type="NCBIfam" id="TIGR01414">
    <property type="entry name" value="autotrans_barl"/>
    <property type="match status" value="1"/>
</dbReference>
<evidence type="ECO:0000313" key="2">
    <source>
        <dbReference type="EMBL" id="MDZ7514125.1"/>
    </source>
</evidence>
<gene>
    <name evidence="2" type="ORF">U5F72_20185</name>
</gene>
<evidence type="ECO:0000313" key="3">
    <source>
        <dbReference type="Proteomes" id="UP001290894"/>
    </source>
</evidence>
<keyword evidence="3" id="KW-1185">Reference proteome</keyword>
<dbReference type="Pfam" id="PF03797">
    <property type="entry name" value="Autotransporter"/>
    <property type="match status" value="1"/>
</dbReference>
<dbReference type="InterPro" id="IPR005546">
    <property type="entry name" value="Autotransporte_beta"/>
</dbReference>
<reference evidence="2 3" key="1">
    <citation type="submission" date="2023-12" db="EMBL/GenBank/DDBJ databases">
        <title>'Antibacterial potential of Stenotrophomonas maltophilia cystic fibrosis isolates' (manuscript under preparation).</title>
        <authorList>
            <person name="Crisan C.V."/>
            <person name="Pettis M."/>
            <person name="Goldberg J.B."/>
        </authorList>
    </citation>
    <scope>NUCLEOTIDE SEQUENCE [LARGE SCALE GENOMIC DNA]</scope>
    <source>
        <strain evidence="2 3">CCV155</strain>
    </source>
</reference>
<feature type="non-terminal residue" evidence="2">
    <location>
        <position position="1"/>
    </location>
</feature>
<dbReference type="EMBL" id="JAXUAC010000054">
    <property type="protein sequence ID" value="MDZ7514125.1"/>
    <property type="molecule type" value="Genomic_DNA"/>
</dbReference>